<protein>
    <submittedName>
        <fullName evidence="1">Uncharacterized protein</fullName>
    </submittedName>
</protein>
<dbReference type="AlphaFoldDB" id="A0A7S0BLZ8"/>
<reference evidence="1" key="1">
    <citation type="submission" date="2021-01" db="EMBL/GenBank/DDBJ databases">
        <authorList>
            <person name="Corre E."/>
            <person name="Pelletier E."/>
            <person name="Niang G."/>
            <person name="Scheremetjew M."/>
            <person name="Finn R."/>
            <person name="Kale V."/>
            <person name="Holt S."/>
            <person name="Cochrane G."/>
            <person name="Meng A."/>
            <person name="Brown T."/>
            <person name="Cohen L."/>
        </authorList>
    </citation>
    <scope>NUCLEOTIDE SEQUENCE</scope>
    <source>
        <strain evidence="1">UTEX LB 2760</strain>
    </source>
</reference>
<gene>
    <name evidence="1" type="ORF">RMAR0315_LOCUS6432</name>
</gene>
<dbReference type="EMBL" id="HBEK01011708">
    <property type="protein sequence ID" value="CAD8396445.1"/>
    <property type="molecule type" value="Transcribed_RNA"/>
</dbReference>
<accession>A0A7S0BLZ8</accession>
<name>A0A7S0BLZ8_9RHOD</name>
<evidence type="ECO:0000313" key="1">
    <source>
        <dbReference type="EMBL" id="CAD8396445.1"/>
    </source>
</evidence>
<organism evidence="1">
    <name type="scientific">Rhodosorus marinus</name>
    <dbReference type="NCBI Taxonomy" id="101924"/>
    <lineage>
        <taxon>Eukaryota</taxon>
        <taxon>Rhodophyta</taxon>
        <taxon>Stylonematophyceae</taxon>
        <taxon>Stylonematales</taxon>
        <taxon>Stylonemataceae</taxon>
        <taxon>Rhodosorus</taxon>
    </lineage>
</organism>
<sequence>MYASAGDVDHRFCVGICAYKVLTMSFSASRSVLECCFTVDEALTKSNRKCVRKKRDMSDKKFGDAKLQWDPTQTELCEKQPYYGRLLHCGRESRKTILLYVQLETSLLDFSREFTPN</sequence>
<proteinExistence type="predicted"/>